<feature type="domain" description="Glycoside hydrolase family 13 N-terminal" evidence="1">
    <location>
        <begin position="25"/>
        <end position="72"/>
    </location>
</feature>
<dbReference type="SUPFAM" id="SSF81296">
    <property type="entry name" value="E set domains"/>
    <property type="match status" value="1"/>
</dbReference>
<organism evidence="2 3">
    <name type="scientific">Crenothrix polyspora</name>
    <dbReference type="NCBI Taxonomy" id="360316"/>
    <lineage>
        <taxon>Bacteria</taxon>
        <taxon>Pseudomonadati</taxon>
        <taxon>Pseudomonadota</taxon>
        <taxon>Gammaproteobacteria</taxon>
        <taxon>Methylococcales</taxon>
        <taxon>Crenotrichaceae</taxon>
        <taxon>Crenothrix</taxon>
    </lineage>
</organism>
<dbReference type="GO" id="GO:0005975">
    <property type="term" value="P:carbohydrate metabolic process"/>
    <property type="evidence" value="ECO:0007669"/>
    <property type="project" value="InterPro"/>
</dbReference>
<keyword evidence="3" id="KW-1185">Reference proteome</keyword>
<dbReference type="InterPro" id="IPR013783">
    <property type="entry name" value="Ig-like_fold"/>
</dbReference>
<dbReference type="AlphaFoldDB" id="A0A1R4HDQ0"/>
<keyword evidence="2" id="KW-0378">Hydrolase</keyword>
<proteinExistence type="predicted"/>
<evidence type="ECO:0000259" key="1">
    <source>
        <dbReference type="Pfam" id="PF02922"/>
    </source>
</evidence>
<dbReference type="EMBL" id="FUKJ01000330">
    <property type="protein sequence ID" value="SJM94375.1"/>
    <property type="molecule type" value="Genomic_DNA"/>
</dbReference>
<dbReference type="OrthoDB" id="5451596at2"/>
<sequence length="102" mass="11581">MSIKKQHLKNRPYCKVSFRVSKEAANAAKSIHLVGDFNDWNLQETPMTALKSGEFTAMVELETGTPEYQFRYLCDGDQWINDDEADGYATNGIDGENFIVRV</sequence>
<gene>
    <name evidence="2" type="ORF">CRENPOLYSF2_3960004</name>
</gene>
<dbReference type="Pfam" id="PF02922">
    <property type="entry name" value="CBM_48"/>
    <property type="match status" value="1"/>
</dbReference>
<dbReference type="InterPro" id="IPR014756">
    <property type="entry name" value="Ig_E-set"/>
</dbReference>
<dbReference type="InterPro" id="IPR004193">
    <property type="entry name" value="Glyco_hydro_13_N"/>
</dbReference>
<dbReference type="RefSeq" id="WP_087147771.1">
    <property type="nucleotide sequence ID" value="NZ_FUKJ01000330.1"/>
</dbReference>
<accession>A0A1R4HDQ0</accession>
<dbReference type="Proteomes" id="UP000195442">
    <property type="component" value="Unassembled WGS sequence"/>
</dbReference>
<protein>
    <submittedName>
        <fullName evidence="2">Glycoside hydrolase family 13 domain protein</fullName>
    </submittedName>
</protein>
<dbReference type="GO" id="GO:0004553">
    <property type="term" value="F:hydrolase activity, hydrolyzing O-glycosyl compounds"/>
    <property type="evidence" value="ECO:0007669"/>
    <property type="project" value="InterPro"/>
</dbReference>
<name>A0A1R4HDQ0_9GAMM</name>
<evidence type="ECO:0000313" key="2">
    <source>
        <dbReference type="EMBL" id="SJM94375.1"/>
    </source>
</evidence>
<dbReference type="CDD" id="cd07184">
    <property type="entry name" value="E_set_Isoamylase_like_N"/>
    <property type="match status" value="1"/>
</dbReference>
<dbReference type="Gene3D" id="2.60.40.10">
    <property type="entry name" value="Immunoglobulins"/>
    <property type="match status" value="1"/>
</dbReference>
<evidence type="ECO:0000313" key="3">
    <source>
        <dbReference type="Proteomes" id="UP000195442"/>
    </source>
</evidence>
<reference evidence="3" key="1">
    <citation type="submission" date="2017-02" db="EMBL/GenBank/DDBJ databases">
        <authorList>
            <person name="Daims H."/>
        </authorList>
    </citation>
    <scope>NUCLEOTIDE SEQUENCE [LARGE SCALE GENOMIC DNA]</scope>
</reference>